<evidence type="ECO:0000313" key="2">
    <source>
        <dbReference type="Proteomes" id="UP000054272"/>
    </source>
</evidence>
<dbReference type="EMBL" id="KN848636">
    <property type="protein sequence ID" value="KIR80327.1"/>
    <property type="molecule type" value="Genomic_DNA"/>
</dbReference>
<proteinExistence type="predicted"/>
<organism evidence="1 2">
    <name type="scientific">Cryptococcus gattii EJB2</name>
    <dbReference type="NCBI Taxonomy" id="1296103"/>
    <lineage>
        <taxon>Eukaryota</taxon>
        <taxon>Fungi</taxon>
        <taxon>Dikarya</taxon>
        <taxon>Basidiomycota</taxon>
        <taxon>Agaricomycotina</taxon>
        <taxon>Tremellomycetes</taxon>
        <taxon>Tremellales</taxon>
        <taxon>Cryptococcaceae</taxon>
        <taxon>Cryptococcus</taxon>
        <taxon>Cryptococcus gattii species complex</taxon>
    </lineage>
</organism>
<dbReference type="Proteomes" id="UP000054272">
    <property type="component" value="Unassembled WGS sequence"/>
</dbReference>
<gene>
    <name evidence="1" type="ORF">I306_02616</name>
</gene>
<protein>
    <submittedName>
        <fullName evidence="1">Uncharacterized protein</fullName>
    </submittedName>
</protein>
<sequence length="74" mass="8364">MAASDLVCPLHPCQAPTQQHETFQHYISTRAASMEWYEESKAIRMWHSTGLSDLIRAYAALIEASISREDGRQA</sequence>
<accession>A0ABR5BXF6</accession>
<evidence type="ECO:0000313" key="1">
    <source>
        <dbReference type="EMBL" id="KIR80327.1"/>
    </source>
</evidence>
<name>A0ABR5BXF6_9TREE</name>
<keyword evidence="2" id="KW-1185">Reference proteome</keyword>
<reference evidence="1 2" key="1">
    <citation type="submission" date="2015-01" db="EMBL/GenBank/DDBJ databases">
        <title>The Genome Sequence of Cryptococcus gattii EJB2.</title>
        <authorList>
            <consortium name="The Broad Institute Genomics Platform"/>
            <person name="Cuomo C."/>
            <person name="Litvintseva A."/>
            <person name="Chen Y."/>
            <person name="Heitman J."/>
            <person name="Sun S."/>
            <person name="Springer D."/>
            <person name="Dromer F."/>
            <person name="Young S."/>
            <person name="Zeng Q."/>
            <person name="Gargeya S."/>
            <person name="Abouelleil A."/>
            <person name="Alvarado L."/>
            <person name="Chapman S.B."/>
            <person name="Gainer-Dewar J."/>
            <person name="Goldberg J."/>
            <person name="Griggs A."/>
            <person name="Gujja S."/>
            <person name="Hansen M."/>
            <person name="Howarth C."/>
            <person name="Imamovic A."/>
            <person name="Larimer J."/>
            <person name="Murphy C."/>
            <person name="Naylor J."/>
            <person name="Pearson M."/>
            <person name="Priest M."/>
            <person name="Roberts A."/>
            <person name="Saif S."/>
            <person name="Shea T."/>
            <person name="Sykes S."/>
            <person name="Wortman J."/>
            <person name="Nusbaum C."/>
            <person name="Birren B."/>
        </authorList>
    </citation>
    <scope>NUCLEOTIDE SEQUENCE [LARGE SCALE GENOMIC DNA]</scope>
    <source>
        <strain evidence="1 2">EJB2</strain>
    </source>
</reference>